<evidence type="ECO:0000256" key="5">
    <source>
        <dbReference type="ARBA" id="ARBA00022833"/>
    </source>
</evidence>
<evidence type="ECO:0000256" key="4">
    <source>
        <dbReference type="ARBA" id="ARBA00022723"/>
    </source>
</evidence>
<keyword evidence="2" id="KW-0597">Phosphoprotein</keyword>
<dbReference type="PROSITE" id="PS50305">
    <property type="entry name" value="SIRTUIN"/>
    <property type="match status" value="1"/>
</dbReference>
<feature type="region of interest" description="Disordered" evidence="11">
    <location>
        <begin position="686"/>
        <end position="707"/>
    </location>
</feature>
<dbReference type="PANTHER" id="PTHR11085">
    <property type="entry name" value="NAD-DEPENDENT PROTEIN DEACYLASE SIRTUIN-5, MITOCHONDRIAL-RELATED"/>
    <property type="match status" value="1"/>
</dbReference>
<feature type="active site" description="Proton acceptor" evidence="10">
    <location>
        <position position="280"/>
    </location>
</feature>
<dbReference type="InterPro" id="IPR026591">
    <property type="entry name" value="Sirtuin_cat_small_dom_sf"/>
</dbReference>
<dbReference type="Gene3D" id="3.30.1600.10">
    <property type="entry name" value="SIR2/SIRT2 'Small Domain"/>
    <property type="match status" value="1"/>
</dbReference>
<evidence type="ECO:0000256" key="6">
    <source>
        <dbReference type="ARBA" id="ARBA00023027"/>
    </source>
</evidence>
<feature type="region of interest" description="Disordered" evidence="11">
    <location>
        <begin position="588"/>
        <end position="607"/>
    </location>
</feature>
<evidence type="ECO:0000256" key="9">
    <source>
        <dbReference type="ARBA" id="ARBA00043038"/>
    </source>
</evidence>
<dbReference type="InterPro" id="IPR029035">
    <property type="entry name" value="DHS-like_NAD/FAD-binding_dom"/>
</dbReference>
<feature type="binding site" evidence="10">
    <location>
        <position position="321"/>
    </location>
    <ligand>
        <name>Zn(2+)</name>
        <dbReference type="ChEBI" id="CHEBI:29105"/>
    </ligand>
</feature>
<feature type="compositionally biased region" description="Acidic residues" evidence="11">
    <location>
        <begin position="420"/>
        <end position="431"/>
    </location>
</feature>
<feature type="region of interest" description="Disordered" evidence="11">
    <location>
        <begin position="157"/>
        <end position="177"/>
    </location>
</feature>
<evidence type="ECO:0000313" key="14">
    <source>
        <dbReference type="Proteomes" id="UP001164746"/>
    </source>
</evidence>
<dbReference type="Proteomes" id="UP001164746">
    <property type="component" value="Chromosome 2"/>
</dbReference>
<keyword evidence="5 10" id="KW-0862">Zinc</keyword>
<feature type="binding site" evidence="10">
    <location>
        <position position="288"/>
    </location>
    <ligand>
        <name>Zn(2+)</name>
        <dbReference type="ChEBI" id="CHEBI:29105"/>
    </ligand>
</feature>
<feature type="compositionally biased region" description="Basic and acidic residues" evidence="11">
    <location>
        <begin position="863"/>
        <end position="873"/>
    </location>
</feature>
<dbReference type="InterPro" id="IPR003000">
    <property type="entry name" value="Sirtuin"/>
</dbReference>
<feature type="compositionally biased region" description="Basic and acidic residues" evidence="11">
    <location>
        <begin position="434"/>
        <end position="449"/>
    </location>
</feature>
<protein>
    <recommendedName>
        <fullName evidence="9">Regulatory protein SIR2 homolog 7</fullName>
    </recommendedName>
    <alternativeName>
        <fullName evidence="8">SIR2-like protein 7</fullName>
    </alternativeName>
</protein>
<evidence type="ECO:0000256" key="3">
    <source>
        <dbReference type="ARBA" id="ARBA00022679"/>
    </source>
</evidence>
<dbReference type="Pfam" id="PF02146">
    <property type="entry name" value="SIR2"/>
    <property type="match status" value="1"/>
</dbReference>
<keyword evidence="14" id="KW-1185">Reference proteome</keyword>
<dbReference type="InterPro" id="IPR050134">
    <property type="entry name" value="NAD-dep_sirtuin_deacylases"/>
</dbReference>
<reference evidence="13" key="1">
    <citation type="submission" date="2022-11" db="EMBL/GenBank/DDBJ databases">
        <title>Centuries of genome instability and evolution in soft-shell clam transmissible cancer (bioRxiv).</title>
        <authorList>
            <person name="Hart S.F.M."/>
            <person name="Yonemitsu M.A."/>
            <person name="Giersch R.M."/>
            <person name="Beal B.F."/>
            <person name="Arriagada G."/>
            <person name="Davis B.W."/>
            <person name="Ostrander E.A."/>
            <person name="Goff S.P."/>
            <person name="Metzger M.J."/>
        </authorList>
    </citation>
    <scope>NUCLEOTIDE SEQUENCE</scope>
    <source>
        <strain evidence="13">MELC-2E11</strain>
        <tissue evidence="13">Siphon/mantle</tissue>
    </source>
</reference>
<feature type="domain" description="Deacetylase sirtuin-type" evidence="12">
    <location>
        <begin position="175"/>
        <end position="469"/>
    </location>
</feature>
<feature type="region of interest" description="Disordered" evidence="11">
    <location>
        <begin position="377"/>
        <end position="449"/>
    </location>
</feature>
<dbReference type="InterPro" id="IPR026590">
    <property type="entry name" value="Ssirtuin_cat_dom"/>
</dbReference>
<dbReference type="SUPFAM" id="SSF52467">
    <property type="entry name" value="DHS-like NAD/FAD-binding domain"/>
    <property type="match status" value="1"/>
</dbReference>
<proteinExistence type="inferred from homology"/>
<dbReference type="PANTHER" id="PTHR11085:SF1">
    <property type="entry name" value="NAD-DEPENDENT PROTEIN DEACETYLASE SIRTUIN-7"/>
    <property type="match status" value="1"/>
</dbReference>
<feature type="binding site" evidence="10">
    <location>
        <position position="318"/>
    </location>
    <ligand>
        <name>Zn(2+)</name>
        <dbReference type="ChEBI" id="CHEBI:29105"/>
    </ligand>
</feature>
<organism evidence="13 14">
    <name type="scientific">Mya arenaria</name>
    <name type="common">Soft-shell clam</name>
    <dbReference type="NCBI Taxonomy" id="6604"/>
    <lineage>
        <taxon>Eukaryota</taxon>
        <taxon>Metazoa</taxon>
        <taxon>Spiralia</taxon>
        <taxon>Lophotrochozoa</taxon>
        <taxon>Mollusca</taxon>
        <taxon>Bivalvia</taxon>
        <taxon>Autobranchia</taxon>
        <taxon>Heteroconchia</taxon>
        <taxon>Euheterodonta</taxon>
        <taxon>Imparidentia</taxon>
        <taxon>Neoheterodontei</taxon>
        <taxon>Myida</taxon>
        <taxon>Myoidea</taxon>
        <taxon>Myidae</taxon>
        <taxon>Mya</taxon>
    </lineage>
</organism>
<feature type="region of interest" description="Disordered" evidence="11">
    <location>
        <begin position="818"/>
        <end position="930"/>
    </location>
</feature>
<accession>A0ABY7DKW2</accession>
<evidence type="ECO:0000256" key="11">
    <source>
        <dbReference type="SAM" id="MobiDB-lite"/>
    </source>
</evidence>
<evidence type="ECO:0000256" key="8">
    <source>
        <dbReference type="ARBA" id="ARBA00041832"/>
    </source>
</evidence>
<keyword evidence="4 10" id="KW-0479">Metal-binding</keyword>
<comment type="similarity">
    <text evidence="7">Belongs to the sirtuin family. Class IV subfamily.</text>
</comment>
<gene>
    <name evidence="13" type="ORF">MAR_030010</name>
</gene>
<comment type="cofactor">
    <cofactor evidence="1">
        <name>Zn(2+)</name>
        <dbReference type="ChEBI" id="CHEBI:29105"/>
    </cofactor>
</comment>
<evidence type="ECO:0000256" key="1">
    <source>
        <dbReference type="ARBA" id="ARBA00001947"/>
    </source>
</evidence>
<evidence type="ECO:0000259" key="12">
    <source>
        <dbReference type="PROSITE" id="PS50305"/>
    </source>
</evidence>
<keyword evidence="6" id="KW-0520">NAD</keyword>
<sequence length="930" mass="104355">MPHVLHIAMPHARHITMPNVRHIAMPHVRHIDMPLVRHIAMPHVRHIAMLHVRHIAMLHVRHIAMPHVRHIAMSSRTYVTLPCHATTGRREGSAKINARSVEHFLECPSVLDGPVLHLLSVRPRVSRILKKHEHERTVSELEHLEKHQDIVKRIRKNRERRQISEQRSQETEDSDDALQQKCEQLADILRKSKKTVIYTGAGISTAASIPDYRGPQGVWTLLKRGESIDPQDLSDAEPTLTHMCITQLHKQGHVKHVVSQNCDGLHVRSGLPRQVLSEVHGNMFIEICHSCKPHREYFRLFDTTESTGVRRHRTGRKCHKCGGELRDTIVHFGEKGGIKSPYRWKEAVKAANRSDVILLSDPLFQIATKLSKDEIDSTSKKILEHPSTSPTPGPLDGISRTPTPSDSSRSSASSSGTESGNEELDMEEMGDSDWQGKDDADVKSPEGTAHDWRYDVERIKGSIKHIQQEQRVIQEQRCLVQQEFVELDNAIKRKHQDEQMRLHQHFLLQEQHLSRAVDGASKKEGLMKLFVYQQQILLAQQNAHLIEITQKHAQQIKDLDVALARKHGELMSETKHLTECQNKLNLNSLQTHPLSPSGSGQQKSPNKTDFSITSILQQDTPVSPTSLPGVTELINTMLTCESCRFLKNYGVVKRKCQNCQQLKSRNGPILATVPGQVPNTAFRAESETASRVGSRERPKKVGRVASATVSSPDNIAYKQGTDLFKQKKVKSLHSTSIQNPLSQDNRLPISLLTAVTNEPCERTASASSKTTAVSKPVIKIQTAFAEPFQAGPKAKFSLWEDEPSEKIRNRPVTYVANNRLNIRGPKTRSKQEKVKTRTSKTAVNESHESSEQAAAHKPFRSHSHSDIYDDRQEGSNSVSPGSRQLRSHSHTVGTSASCSDLELTPSKSEDSLDSSLDGQSSGKKRKLMSL</sequence>
<feature type="compositionally biased region" description="Basic and acidic residues" evidence="11">
    <location>
        <begin position="160"/>
        <end position="170"/>
    </location>
</feature>
<evidence type="ECO:0000256" key="10">
    <source>
        <dbReference type="PROSITE-ProRule" id="PRU00236"/>
    </source>
</evidence>
<name>A0ABY7DKW2_MYAAR</name>
<feature type="compositionally biased region" description="Low complexity" evidence="11">
    <location>
        <begin position="399"/>
        <end position="419"/>
    </location>
</feature>
<dbReference type="Gene3D" id="3.40.50.1220">
    <property type="entry name" value="TPP-binding domain"/>
    <property type="match status" value="1"/>
</dbReference>
<evidence type="ECO:0000313" key="13">
    <source>
        <dbReference type="EMBL" id="WAQ97320.1"/>
    </source>
</evidence>
<evidence type="ECO:0000256" key="7">
    <source>
        <dbReference type="ARBA" id="ARBA00038170"/>
    </source>
</evidence>
<evidence type="ECO:0000256" key="2">
    <source>
        <dbReference type="ARBA" id="ARBA00022553"/>
    </source>
</evidence>
<keyword evidence="3" id="KW-0808">Transferase</keyword>
<dbReference type="EMBL" id="CP111013">
    <property type="protein sequence ID" value="WAQ97320.1"/>
    <property type="molecule type" value="Genomic_DNA"/>
</dbReference>
<feature type="compositionally biased region" description="Polar residues" evidence="11">
    <location>
        <begin position="874"/>
        <end position="898"/>
    </location>
</feature>
<feature type="binding site" evidence="10">
    <location>
        <position position="291"/>
    </location>
    <ligand>
        <name>Zn(2+)</name>
        <dbReference type="ChEBI" id="CHEBI:29105"/>
    </ligand>
</feature>
<feature type="compositionally biased region" description="Basic and acidic residues" evidence="11">
    <location>
        <begin position="686"/>
        <end position="696"/>
    </location>
</feature>